<protein>
    <submittedName>
        <fullName evidence="1">Uncharacterized protein</fullName>
    </submittedName>
</protein>
<name>A0ABN1QAS6_9ACTN</name>
<proteinExistence type="predicted"/>
<evidence type="ECO:0000313" key="2">
    <source>
        <dbReference type="Proteomes" id="UP001501578"/>
    </source>
</evidence>
<dbReference type="EMBL" id="BAAAHQ010000025">
    <property type="protein sequence ID" value="GAA0939517.1"/>
    <property type="molecule type" value="Genomic_DNA"/>
</dbReference>
<dbReference type="NCBIfam" id="NF038032">
    <property type="entry name" value="CehA_McbA_metalo"/>
    <property type="match status" value="1"/>
</dbReference>
<organism evidence="1 2">
    <name type="scientific">Nonomuraea longicatena</name>
    <dbReference type="NCBI Taxonomy" id="83682"/>
    <lineage>
        <taxon>Bacteria</taxon>
        <taxon>Bacillati</taxon>
        <taxon>Actinomycetota</taxon>
        <taxon>Actinomycetes</taxon>
        <taxon>Streptosporangiales</taxon>
        <taxon>Streptosporangiaceae</taxon>
        <taxon>Nonomuraea</taxon>
    </lineage>
</organism>
<evidence type="ECO:0000313" key="1">
    <source>
        <dbReference type="EMBL" id="GAA0939517.1"/>
    </source>
</evidence>
<accession>A0ABN1QAS6</accession>
<dbReference type="Proteomes" id="UP001501578">
    <property type="component" value="Unassembled WGS sequence"/>
</dbReference>
<sequence length="296" mass="31829">MGGGLDATLSDWADRCRSQGGTVVVPHFPLPLGEQAALVATGRVDAVESLGLWPDLMYLHYYRYLNAGYRLAVNGGTDKMSNDVPIGLSRTYVRLGEDDDFGYDAWCRALRAGRSYMSSGPLLSLLVDGQGLGDTVHLPEKGGTVAVLATARSIFPMCRLELVHNGRVVAASENEAGAHELTIDENVRCDGPGWLAVRVGGGGPEHLTLHRDELRRSIMAHTSPVYLACAGRPTTDRRALEDVLALIERGRSYVELRAAAAAADAAVHHHGGDHRAFLVRPFDQARAAVQARLAEG</sequence>
<gene>
    <name evidence="1" type="ORF">GCM10009560_50290</name>
</gene>
<reference evidence="1 2" key="1">
    <citation type="journal article" date="2019" name="Int. J. Syst. Evol. Microbiol.">
        <title>The Global Catalogue of Microorganisms (GCM) 10K type strain sequencing project: providing services to taxonomists for standard genome sequencing and annotation.</title>
        <authorList>
            <consortium name="The Broad Institute Genomics Platform"/>
            <consortium name="The Broad Institute Genome Sequencing Center for Infectious Disease"/>
            <person name="Wu L."/>
            <person name="Ma J."/>
        </authorList>
    </citation>
    <scope>NUCLEOTIDE SEQUENCE [LARGE SCALE GENOMIC DNA]</scope>
    <source>
        <strain evidence="1 2">JCM 11136</strain>
    </source>
</reference>
<comment type="caution">
    <text evidence="1">The sequence shown here is derived from an EMBL/GenBank/DDBJ whole genome shotgun (WGS) entry which is preliminary data.</text>
</comment>
<keyword evidence="2" id="KW-1185">Reference proteome</keyword>
<dbReference type="RefSeq" id="WP_343952470.1">
    <property type="nucleotide sequence ID" value="NZ_BAAAHQ010000025.1"/>
</dbReference>